<feature type="compositionally biased region" description="Pro residues" evidence="1">
    <location>
        <begin position="357"/>
        <end position="371"/>
    </location>
</feature>
<protein>
    <recommendedName>
        <fullName evidence="4">BTB domain-containing protein</fullName>
    </recommendedName>
</protein>
<gene>
    <name evidence="2" type="ORF">PHACADRAFT_214399</name>
</gene>
<dbReference type="InterPro" id="IPR011333">
    <property type="entry name" value="SKP1/BTB/POZ_sf"/>
</dbReference>
<feature type="compositionally biased region" description="Basic and acidic residues" evidence="1">
    <location>
        <begin position="406"/>
        <end position="416"/>
    </location>
</feature>
<dbReference type="SUPFAM" id="SSF54695">
    <property type="entry name" value="POZ domain"/>
    <property type="match status" value="1"/>
</dbReference>
<dbReference type="AlphaFoldDB" id="K5VFG8"/>
<evidence type="ECO:0000256" key="1">
    <source>
        <dbReference type="SAM" id="MobiDB-lite"/>
    </source>
</evidence>
<feature type="region of interest" description="Disordered" evidence="1">
    <location>
        <begin position="312"/>
        <end position="338"/>
    </location>
</feature>
<evidence type="ECO:0000313" key="3">
    <source>
        <dbReference type="Proteomes" id="UP000008370"/>
    </source>
</evidence>
<dbReference type="KEGG" id="pco:PHACADRAFT_214399"/>
<feature type="compositionally biased region" description="Low complexity" evidence="1">
    <location>
        <begin position="372"/>
        <end position="394"/>
    </location>
</feature>
<dbReference type="OrthoDB" id="6359816at2759"/>
<accession>K5VFG8</accession>
<dbReference type="Proteomes" id="UP000008370">
    <property type="component" value="Unassembled WGS sequence"/>
</dbReference>
<reference evidence="2 3" key="1">
    <citation type="journal article" date="2012" name="BMC Genomics">
        <title>Comparative genomics of the white-rot fungi, Phanerochaete carnosa and P. chrysosporium, to elucidate the genetic basis of the distinct wood types they colonize.</title>
        <authorList>
            <person name="Suzuki H."/>
            <person name="MacDonald J."/>
            <person name="Syed K."/>
            <person name="Salamov A."/>
            <person name="Hori C."/>
            <person name="Aerts A."/>
            <person name="Henrissat B."/>
            <person name="Wiebenga A."/>
            <person name="vanKuyk P.A."/>
            <person name="Barry K."/>
            <person name="Lindquist E."/>
            <person name="LaButti K."/>
            <person name="Lapidus A."/>
            <person name="Lucas S."/>
            <person name="Coutinho P."/>
            <person name="Gong Y."/>
            <person name="Samejima M."/>
            <person name="Mahadevan R."/>
            <person name="Abou-Zaid M."/>
            <person name="de Vries R.P."/>
            <person name="Igarashi K."/>
            <person name="Yadav J.S."/>
            <person name="Grigoriev I.V."/>
            <person name="Master E.R."/>
        </authorList>
    </citation>
    <scope>NUCLEOTIDE SEQUENCE [LARGE SCALE GENOMIC DNA]</scope>
    <source>
        <strain evidence="2 3">HHB-10118-sp</strain>
    </source>
</reference>
<dbReference type="HOGENOM" id="CLU_043561_1_0_1"/>
<proteinExistence type="predicted"/>
<sequence>MSSDSSLHTLAQVPSGGSLEDALADSLSGIQFIDTTFYACTRRLQSGKAGKPRAVRANSTILKASSTYFRGLLSGPAYSVASSDALSAEHFQGSDDRYECESDSDLEDEDDDLDVFGSLLATPSEVESAKEKTDDKPAGLLHTDSASGAAAIKDGTRAVRMNSVAADTLEALIFYIYTGNIYFLPLRSHGTKVREEAKAKHHIERKNRPYCSCKSIYRFADEVGLAELKQQAENRLFSQLDAENILDELFSRFTLQYPDILTRQIRVLLDNYWTASTQAALSPKIQSVVRGDVPHAGPVLLSLLSHIPATPKRVPPADVKEPAIAPPPTIQKPATSPLVTAPPPVAALSPIAVPRPVATPSPVAAPPPTAAPSPAAAAAAVAAADPSKPAASTPEAVKSKSKPSKPSKDKGNASNV</sequence>
<dbReference type="GeneID" id="18913506"/>
<dbReference type="InParanoid" id="K5VFG8"/>
<evidence type="ECO:0008006" key="4">
    <source>
        <dbReference type="Google" id="ProtNLM"/>
    </source>
</evidence>
<feature type="region of interest" description="Disordered" evidence="1">
    <location>
        <begin position="356"/>
        <end position="416"/>
    </location>
</feature>
<dbReference type="RefSeq" id="XP_007401933.1">
    <property type="nucleotide sequence ID" value="XM_007401871.1"/>
</dbReference>
<organism evidence="2 3">
    <name type="scientific">Phanerochaete carnosa (strain HHB-10118-sp)</name>
    <name type="common">White-rot fungus</name>
    <name type="synonym">Peniophora carnosa</name>
    <dbReference type="NCBI Taxonomy" id="650164"/>
    <lineage>
        <taxon>Eukaryota</taxon>
        <taxon>Fungi</taxon>
        <taxon>Dikarya</taxon>
        <taxon>Basidiomycota</taxon>
        <taxon>Agaricomycotina</taxon>
        <taxon>Agaricomycetes</taxon>
        <taxon>Polyporales</taxon>
        <taxon>Phanerochaetaceae</taxon>
        <taxon>Phanerochaete</taxon>
    </lineage>
</organism>
<dbReference type="Gene3D" id="3.30.710.10">
    <property type="entry name" value="Potassium Channel Kv1.1, Chain A"/>
    <property type="match status" value="1"/>
</dbReference>
<name>K5VFG8_PHACS</name>
<keyword evidence="3" id="KW-1185">Reference proteome</keyword>
<dbReference type="EMBL" id="JH930480">
    <property type="protein sequence ID" value="EKM49883.1"/>
    <property type="molecule type" value="Genomic_DNA"/>
</dbReference>
<evidence type="ECO:0000313" key="2">
    <source>
        <dbReference type="EMBL" id="EKM49883.1"/>
    </source>
</evidence>